<dbReference type="EMBL" id="UOGA01000272">
    <property type="protein sequence ID" value="VAX24449.1"/>
    <property type="molecule type" value="Genomic_DNA"/>
</dbReference>
<protein>
    <recommendedName>
        <fullName evidence="1">Transposase DDE domain-containing protein</fullName>
    </recommendedName>
</protein>
<accession>A0A3B1C2N8</accession>
<gene>
    <name evidence="2" type="ORF">MNBD_NITROSPINAE04-1938</name>
</gene>
<proteinExistence type="predicted"/>
<dbReference type="Pfam" id="PF13751">
    <property type="entry name" value="DDE_Tnp_1_6"/>
    <property type="match status" value="1"/>
</dbReference>
<dbReference type="AlphaFoldDB" id="A0A3B1C2N8"/>
<feature type="non-terminal residue" evidence="2">
    <location>
        <position position="1"/>
    </location>
</feature>
<dbReference type="PANTHER" id="PTHR33803">
    <property type="entry name" value="IS1478 TRANSPOSASE"/>
    <property type="match status" value="1"/>
</dbReference>
<sequence length="73" mass="8439">SLRRWLKRRSAIEPVIGHMKNDGRLGRNYLLGKEGDRMNAILCGAGHNMRKLLAAFLFFLFGWRVQKVLLART</sequence>
<organism evidence="2">
    <name type="scientific">hydrothermal vent metagenome</name>
    <dbReference type="NCBI Taxonomy" id="652676"/>
    <lineage>
        <taxon>unclassified sequences</taxon>
        <taxon>metagenomes</taxon>
        <taxon>ecological metagenomes</taxon>
    </lineage>
</organism>
<dbReference type="InterPro" id="IPR025668">
    <property type="entry name" value="Tnp_DDE_dom"/>
</dbReference>
<feature type="domain" description="Transposase DDE" evidence="1">
    <location>
        <begin position="7"/>
        <end position="53"/>
    </location>
</feature>
<reference evidence="2" key="1">
    <citation type="submission" date="2018-06" db="EMBL/GenBank/DDBJ databases">
        <authorList>
            <person name="Zhirakovskaya E."/>
        </authorList>
    </citation>
    <scope>NUCLEOTIDE SEQUENCE</scope>
</reference>
<evidence type="ECO:0000259" key="1">
    <source>
        <dbReference type="Pfam" id="PF13751"/>
    </source>
</evidence>
<dbReference type="PANTHER" id="PTHR33803:SF3">
    <property type="entry name" value="BLL1974 PROTEIN"/>
    <property type="match status" value="1"/>
</dbReference>
<name>A0A3B1C2N8_9ZZZZ</name>
<evidence type="ECO:0000313" key="2">
    <source>
        <dbReference type="EMBL" id="VAX24449.1"/>
    </source>
</evidence>